<dbReference type="GO" id="GO:0005524">
    <property type="term" value="F:ATP binding"/>
    <property type="evidence" value="ECO:0007669"/>
    <property type="project" value="UniProtKB-KW"/>
</dbReference>
<evidence type="ECO:0000313" key="5">
    <source>
        <dbReference type="EMBL" id="TGU72300.1"/>
    </source>
</evidence>
<dbReference type="PANTHER" id="PTHR23073">
    <property type="entry name" value="26S PROTEASOME REGULATORY SUBUNIT"/>
    <property type="match status" value="1"/>
</dbReference>
<dbReference type="EMBL" id="SRSC01000002">
    <property type="protein sequence ID" value="TGU72300.1"/>
    <property type="molecule type" value="Genomic_DNA"/>
</dbReference>
<dbReference type="AlphaFoldDB" id="A0A4S1CGT6"/>
<dbReference type="InterPro" id="IPR050221">
    <property type="entry name" value="26S_Proteasome_ATPase"/>
</dbReference>
<dbReference type="Proteomes" id="UP000306416">
    <property type="component" value="Unassembled WGS sequence"/>
</dbReference>
<dbReference type="Pfam" id="PF00004">
    <property type="entry name" value="AAA"/>
    <property type="match status" value="1"/>
</dbReference>
<name>A0A4S1CGT6_9BACT</name>
<evidence type="ECO:0000256" key="1">
    <source>
        <dbReference type="ARBA" id="ARBA00006914"/>
    </source>
</evidence>
<keyword evidence="3 5" id="KW-0067">ATP-binding</keyword>
<comment type="similarity">
    <text evidence="1">Belongs to the AAA ATPase family.</text>
</comment>
<proteinExistence type="inferred from homology"/>
<evidence type="ECO:0000313" key="6">
    <source>
        <dbReference type="Proteomes" id="UP000306416"/>
    </source>
</evidence>
<keyword evidence="6" id="KW-1185">Reference proteome</keyword>
<evidence type="ECO:0000256" key="2">
    <source>
        <dbReference type="ARBA" id="ARBA00022741"/>
    </source>
</evidence>
<dbReference type="Gene3D" id="3.40.50.300">
    <property type="entry name" value="P-loop containing nucleotide triphosphate hydrolases"/>
    <property type="match status" value="1"/>
</dbReference>
<organism evidence="5 6">
    <name type="scientific">Geomonas terrae</name>
    <dbReference type="NCBI Taxonomy" id="2562681"/>
    <lineage>
        <taxon>Bacteria</taxon>
        <taxon>Pseudomonadati</taxon>
        <taxon>Thermodesulfobacteriota</taxon>
        <taxon>Desulfuromonadia</taxon>
        <taxon>Geobacterales</taxon>
        <taxon>Geobacteraceae</taxon>
        <taxon>Geomonas</taxon>
    </lineage>
</organism>
<dbReference type="SUPFAM" id="SSF52540">
    <property type="entry name" value="P-loop containing nucleoside triphosphate hydrolases"/>
    <property type="match status" value="1"/>
</dbReference>
<dbReference type="InterPro" id="IPR027417">
    <property type="entry name" value="P-loop_NTPase"/>
</dbReference>
<sequence length="450" mass="51549">MSGDRNTQHPSAEATNLGLALDWIEQLVTGYLALRFERAESFEPPPLEFCSEDSPLELFIKSQDPGMEEFAVVMMALAPHLRPGFYNKILAQFLPEGGEVHEFGGVHGSDHRAILPTGETAQFILAGNDVRKRIEVQRMFGAEHWFAKKKVVWLDTVRPGEPMMSGRLCIDPELVEWVTLGTVGKPRFGIEFPAQAIETEMGWEDLVLHPDTLRQIREIESWVRHKDVLMEEWGMKKKLAHGYRAFFHGPPGTGKTLTATLLGKYTGRDVFRIDLSRVVSKYIGETEKNLALLFEKAEYKEWILFFDEADALFGKRTDVRDAHDRFANQEISYLLQRIEQYRGLVILASNKRNQLDEAFVRRFQAIIHFPIPRPEERYLIWSGAFPPQIEIAAEIDWRQIAAKYELSGAGIMNVMQYCALEVLADQSRRLDLKRLEGAILREYVKEGKVV</sequence>
<feature type="domain" description="AAA+ ATPase" evidence="4">
    <location>
        <begin position="241"/>
        <end position="373"/>
    </location>
</feature>
<keyword evidence="2" id="KW-0547">Nucleotide-binding</keyword>
<dbReference type="GO" id="GO:0016887">
    <property type="term" value="F:ATP hydrolysis activity"/>
    <property type="evidence" value="ECO:0007669"/>
    <property type="project" value="InterPro"/>
</dbReference>
<dbReference type="InterPro" id="IPR003593">
    <property type="entry name" value="AAA+_ATPase"/>
</dbReference>
<evidence type="ECO:0000259" key="4">
    <source>
        <dbReference type="SMART" id="SM00382"/>
    </source>
</evidence>
<protein>
    <submittedName>
        <fullName evidence="5">ATP-binding protein</fullName>
    </submittedName>
</protein>
<dbReference type="SMART" id="SM00382">
    <property type="entry name" value="AAA"/>
    <property type="match status" value="1"/>
</dbReference>
<gene>
    <name evidence="5" type="ORF">E4633_08280</name>
</gene>
<evidence type="ECO:0000256" key="3">
    <source>
        <dbReference type="ARBA" id="ARBA00022840"/>
    </source>
</evidence>
<comment type="caution">
    <text evidence="5">The sequence shown here is derived from an EMBL/GenBank/DDBJ whole genome shotgun (WGS) entry which is preliminary data.</text>
</comment>
<dbReference type="RefSeq" id="WP_135869783.1">
    <property type="nucleotide sequence ID" value="NZ_SRSC01000002.1"/>
</dbReference>
<dbReference type="InterPro" id="IPR003959">
    <property type="entry name" value="ATPase_AAA_core"/>
</dbReference>
<dbReference type="CDD" id="cd19481">
    <property type="entry name" value="RecA-like_protease"/>
    <property type="match status" value="1"/>
</dbReference>
<reference evidence="5 6" key="1">
    <citation type="submission" date="2019-04" db="EMBL/GenBank/DDBJ databases">
        <title>Geobacter oryzae sp. nov., ferric-reducing bacteria isolated from paddy soil.</title>
        <authorList>
            <person name="Xu Z."/>
            <person name="Masuda Y."/>
            <person name="Itoh H."/>
            <person name="Senoo K."/>
        </authorList>
    </citation>
    <scope>NUCLEOTIDE SEQUENCE [LARGE SCALE GENOMIC DNA]</scope>
    <source>
        <strain evidence="5 6">Red111</strain>
    </source>
</reference>
<accession>A0A4S1CGT6</accession>